<feature type="compositionally biased region" description="Polar residues" evidence="1">
    <location>
        <begin position="1243"/>
        <end position="1260"/>
    </location>
</feature>
<dbReference type="GO" id="GO:0008104">
    <property type="term" value="P:intracellular protein localization"/>
    <property type="evidence" value="ECO:0007669"/>
    <property type="project" value="TreeGrafter"/>
</dbReference>
<evidence type="ECO:0000313" key="3">
    <source>
        <dbReference type="EMBL" id="KAJ3658190.1"/>
    </source>
</evidence>
<feature type="compositionally biased region" description="Polar residues" evidence="1">
    <location>
        <begin position="1023"/>
        <end position="1035"/>
    </location>
</feature>
<dbReference type="SUPFAM" id="SSF48371">
    <property type="entry name" value="ARM repeat"/>
    <property type="match status" value="1"/>
</dbReference>
<feature type="domain" description="BEACH-type PH" evidence="2">
    <location>
        <begin position="2104"/>
        <end position="2154"/>
    </location>
</feature>
<gene>
    <name evidence="3" type="ORF">Zmor_009945</name>
</gene>
<feature type="compositionally biased region" description="Basic and acidic residues" evidence="1">
    <location>
        <begin position="1705"/>
        <end position="1714"/>
    </location>
</feature>
<dbReference type="InterPro" id="IPR023362">
    <property type="entry name" value="PH-BEACH_dom"/>
</dbReference>
<dbReference type="Pfam" id="PF15787">
    <property type="entry name" value="DUF4704"/>
    <property type="match status" value="1"/>
</dbReference>
<dbReference type="Gene3D" id="2.30.29.30">
    <property type="entry name" value="Pleckstrin-homology domain (PH domain)/Phosphotyrosine-binding domain (PTB)"/>
    <property type="match status" value="1"/>
</dbReference>
<dbReference type="GO" id="GO:0005829">
    <property type="term" value="C:cytosol"/>
    <property type="evidence" value="ECO:0007669"/>
    <property type="project" value="TreeGrafter"/>
</dbReference>
<dbReference type="InterPro" id="IPR010508">
    <property type="entry name" value="NBEA-like_DUF1088"/>
</dbReference>
<feature type="compositionally biased region" description="Basic and acidic residues" evidence="1">
    <location>
        <begin position="1266"/>
        <end position="1279"/>
    </location>
</feature>
<feature type="region of interest" description="Disordered" evidence="1">
    <location>
        <begin position="1705"/>
        <end position="1735"/>
    </location>
</feature>
<organism evidence="3 4">
    <name type="scientific">Zophobas morio</name>
    <dbReference type="NCBI Taxonomy" id="2755281"/>
    <lineage>
        <taxon>Eukaryota</taxon>
        <taxon>Metazoa</taxon>
        <taxon>Ecdysozoa</taxon>
        <taxon>Arthropoda</taxon>
        <taxon>Hexapoda</taxon>
        <taxon>Insecta</taxon>
        <taxon>Pterygota</taxon>
        <taxon>Neoptera</taxon>
        <taxon>Endopterygota</taxon>
        <taxon>Coleoptera</taxon>
        <taxon>Polyphaga</taxon>
        <taxon>Cucujiformia</taxon>
        <taxon>Tenebrionidae</taxon>
        <taxon>Zophobas</taxon>
    </lineage>
</organism>
<feature type="region of interest" description="Disordered" evidence="1">
    <location>
        <begin position="956"/>
        <end position="1037"/>
    </location>
</feature>
<dbReference type="Gene3D" id="2.60.120.200">
    <property type="match status" value="1"/>
</dbReference>
<feature type="region of interest" description="Disordered" evidence="1">
    <location>
        <begin position="1083"/>
        <end position="1347"/>
    </location>
</feature>
<protein>
    <recommendedName>
        <fullName evidence="2">BEACH-type PH domain-containing protein</fullName>
    </recommendedName>
</protein>
<dbReference type="InterPro" id="IPR050865">
    <property type="entry name" value="BEACH_Domain"/>
</dbReference>
<evidence type="ECO:0000256" key="1">
    <source>
        <dbReference type="SAM" id="MobiDB-lite"/>
    </source>
</evidence>
<dbReference type="PANTHER" id="PTHR13743">
    <property type="entry name" value="BEIGE/BEACH-RELATED"/>
    <property type="match status" value="1"/>
</dbReference>
<dbReference type="SUPFAM" id="SSF49899">
    <property type="entry name" value="Concanavalin A-like lectins/glucanases"/>
    <property type="match status" value="1"/>
</dbReference>
<dbReference type="InterPro" id="IPR016024">
    <property type="entry name" value="ARM-type_fold"/>
</dbReference>
<feature type="compositionally biased region" description="Polar residues" evidence="1">
    <location>
        <begin position="1200"/>
        <end position="1220"/>
    </location>
</feature>
<evidence type="ECO:0000313" key="4">
    <source>
        <dbReference type="Proteomes" id="UP001168821"/>
    </source>
</evidence>
<proteinExistence type="predicted"/>
<evidence type="ECO:0000259" key="2">
    <source>
        <dbReference type="PROSITE" id="PS51783"/>
    </source>
</evidence>
<dbReference type="GO" id="GO:0019901">
    <property type="term" value="F:protein kinase binding"/>
    <property type="evidence" value="ECO:0007669"/>
    <property type="project" value="TreeGrafter"/>
</dbReference>
<dbReference type="Proteomes" id="UP001168821">
    <property type="component" value="Unassembled WGS sequence"/>
</dbReference>
<accession>A0AA38MIH0</accession>
<dbReference type="InterPro" id="IPR031570">
    <property type="entry name" value="NBEA/BDCP_DUF4704"/>
</dbReference>
<dbReference type="InterPro" id="IPR013320">
    <property type="entry name" value="ConA-like_dom_sf"/>
</dbReference>
<dbReference type="GO" id="GO:0016020">
    <property type="term" value="C:membrane"/>
    <property type="evidence" value="ECO:0007669"/>
    <property type="project" value="TreeGrafter"/>
</dbReference>
<feature type="compositionally biased region" description="Basic and acidic residues" evidence="1">
    <location>
        <begin position="1131"/>
        <end position="1146"/>
    </location>
</feature>
<dbReference type="PROSITE" id="PS51783">
    <property type="entry name" value="PH_BEACH"/>
    <property type="match status" value="1"/>
</dbReference>
<dbReference type="FunFam" id="2.60.120.200:FF:000010">
    <property type="entry name" value="neurobeachin isoform X2"/>
    <property type="match status" value="1"/>
</dbReference>
<dbReference type="EMBL" id="JALNTZ010000003">
    <property type="protein sequence ID" value="KAJ3658190.1"/>
    <property type="molecule type" value="Genomic_DNA"/>
</dbReference>
<feature type="compositionally biased region" description="Polar residues" evidence="1">
    <location>
        <begin position="1718"/>
        <end position="1735"/>
    </location>
</feature>
<dbReference type="Pfam" id="PF06469">
    <property type="entry name" value="DUF1088"/>
    <property type="match status" value="1"/>
</dbReference>
<name>A0AA38MIH0_9CUCU</name>
<sequence>MSLPFGSRNAAEMISHLRNMKWLQAEIWSVFIAILRKSVRNLQACTDVGLIEHVLKRLRNADVVVADLLIEMLGVLASYSITVKELKLLFGAMKAINAKWPRHSAKLLNVLRQMPQRTGPDVFFSFPGRKGSAIVLPPLAKWPYESGFTFTTWFRLDPINSVNIEREKPYLYCFKTSKGVGYTAHFVGNCLVLTSMKIKGKGFQHCVKYEFQPRKWYMLAVVYIYNRWTKSEIKCLVNGQLASSTEMAWFVSTNDPFDKCYIGATPELDEERVFCGQMSAIYLFSEALTTHQICAMHRLGPGYKSQFRFDNECNINLPDNHKRVSDNDESTSSMSLTASDARAVLYDGKLSSAIVFMYNPVATDSQLCLQSAPKGNISYFVHTPHALMLQDVKAVITHSIHSTLNSIGGIQVLFPLFSQLDLPYETNGSSDSKRDPTLCSKLLGFICELVETSQTVQQHMIQNRGFLVISFMLQRSSRDHLTLDVLGSFLSLTKYLVTCLSANSELLLKQLLDHVLFNPALWVHTNPMVQARLYSYLSSEFLSDTQIYSNVRRVSTVLQTIHTLKYYYWVVNPRAKSGITPKGLDGPRPDNKEIHSIRQFILLFLKQLIMIGNGVKDDELQSILNYLTTMHENENLHDVLQMLIGLMSEHPSSMVPAFDAKYGVRTIFKLLASESQLIRLQALKLLGFFLSRSTHKRKYDVMSPHNLYTLLSERLLLNEDVLTIPTYNVLYEIMTEHISQQILYTRHPEPESHFRLENPMILKVVATLIRQSKQTEHLLEVKKMFLSDMTLLCNNNRENRRTVLQMSVWQEWLIAMAYIHPKNAEEQKLSDMVYSLFRMLLHHAIKYEYGGWRVWVDTLAIVHSKVSYEEFKLQFAQMYEHYERHRADNITDPLVRQQHPISTISGWDQQTQVSNGCHAEEERWHNSHGTLQEIEQENDKSEPVCSCDYNSTMSEGSPASYLAKHDDSEGVSLDSRTSDLYSDVKIGKESPFSQDSPIKSQVAEDTPESIEVTEGSPICNGIHNESSPSFGSPSKANDDKVEIIEEIVREILNKSEKLLEERVVGTISPVVQDEEIVQAVNEVVNNVDKPGDSEESNSKEKDISVSDVTTSPEKEIPDSDLSERYLTPTEETEKVSEETDNNKDCSGDAVAKTDISEVTNSKEPDKLNVSVSDKQTDNKISEAVPIVENSAVSVELEPSNVDSSLDKSNIPNESSVNTAKSVDDSKTDEGTETSEVPAVENIPTISQICDPSHYTTTSTDVAEPVLNDKQEATGDDSKRRVSLPANHVDGQPSENVKEPATGAQVSPQKRPRSASTSTQVDPNHFDNKRSKSGSSSTRPMFSPGPTRPPFRIPEFKWSYIHQRLLSDVLFSLETDIQVWRSHSTKTVLDFVNSSENAIFVVNTVHLISQLADNLIIACGGLLPLLASATSPNSELDVIEPTQGMPIEVAVSFLQRLVNMADVLIFASSLNFGELEAEKNMSSGGILRQCLRLVCTCAVRNCLECKERSRPHHTIAPTSHNATHKAAHLQSFIRGGQNSPKTIADNLSQSTPVKDPEKLLQDMDVNRLRAVIYRDVEETKQAQFLSLAIVYFISVLMVSKYRDILEPPITIRPPSPVPAIRNNGTSHMSGSPQASRAVHNQASQEDVDYDVITAYVMEDSNSVVQENDLHSGPPSIKVNARQRPSLGHGFSVDYSLDGIRHARGRDNARVKKSADSVEDINSVNSSETNNVGSNSEITIEDNKVNNDENWTDINLNEDGETKEDSRNIQNMSHSEIIDIEGNIAQERADKHHPEISVVRVPDNVIQAPTQIRPDDLPVNNLVDHISVPTPSREASLTQKLEMALGSVCPLLREIMVDFAPFLSKTLVGSHGQELLMEGKGLTTFKNSNSVVELVMLLCSQEWQNSLQKHAGLAFIELINEGRLLSHAMKDHIVRVANEAEFILNRMRADDVLKHADFESQCAQTLMERKEEERMCDHLITAARRRDNVIASRLLEKIRNILSNKHGAWGYMDPAAAKLNEFWKLDAWEDDARRRKRFVHNPLGTTHPEASLKAAIEHGAPEDAILQAREEFHAHLAATRNQQQIQPNDLMDDSELLTDDRELDNDLTGPVNISTKAKLIAPGVVAPGMVSITSTELYFEVDEDEAEFRKIDTEVS</sequence>
<feature type="compositionally biased region" description="Polar residues" evidence="1">
    <location>
        <begin position="1303"/>
        <end position="1321"/>
    </location>
</feature>
<feature type="compositionally biased region" description="Basic and acidic residues" evidence="1">
    <location>
        <begin position="1089"/>
        <end position="1104"/>
    </location>
</feature>
<dbReference type="PANTHER" id="PTHR13743:SF162">
    <property type="entry name" value="NEUROBEACHIN"/>
    <property type="match status" value="1"/>
</dbReference>
<keyword evidence="4" id="KW-1185">Reference proteome</keyword>
<comment type="caution">
    <text evidence="3">The sequence shown here is derived from an EMBL/GenBank/DDBJ whole genome shotgun (WGS) entry which is preliminary data.</text>
</comment>
<dbReference type="InterPro" id="IPR011993">
    <property type="entry name" value="PH-like_dom_sf"/>
</dbReference>
<feature type="compositionally biased region" description="Basic and acidic residues" evidence="1">
    <location>
        <begin position="1112"/>
        <end position="1123"/>
    </location>
</feature>
<reference evidence="3" key="1">
    <citation type="journal article" date="2023" name="G3 (Bethesda)">
        <title>Whole genome assemblies of Zophobas morio and Tenebrio molitor.</title>
        <authorList>
            <person name="Kaur S."/>
            <person name="Stinson S.A."/>
            <person name="diCenzo G.C."/>
        </authorList>
    </citation>
    <scope>NUCLEOTIDE SEQUENCE</scope>
    <source>
        <strain evidence="3">QUZm001</strain>
    </source>
</reference>